<dbReference type="GO" id="GO:0016042">
    <property type="term" value="P:lipid catabolic process"/>
    <property type="evidence" value="ECO:0000318"/>
    <property type="project" value="GO_Central"/>
</dbReference>
<sequence length="333" mass="36598">MGWSATLFLALLYPYKIRLNHWFYSGPFVRSSTMRFLVLLFLPAPITTTAFLRSSHSVDAAKVNGPLTSNFQDWLKTNGYASDNFARSDLGTQGSYGGKSDDKDKIRNTPVVFIHGNSDSALAAGMYSGWTNSIQYFLDKGYTTAVQNYTKAAKVHIVAHSMGVTLGRKIILGGKIAASDGETQLEPAGNCDIGTPLRFVDVFVGLSGAIYGMCNCAGNIHQPTCNHDDGFWPGDSCGDNKNCGASTMRFPCDRAVYAKFLTDLNQDFTQLAKTVVSAWSKADDVLQYGDNTWGKPTSLIPRSTTQKTYNSYTHMQTKESPESVADQYNWVNR</sequence>
<dbReference type="Gene3D" id="3.40.50.1820">
    <property type="entry name" value="alpha/beta hydrolase"/>
    <property type="match status" value="2"/>
</dbReference>
<dbReference type="GO" id="GO:0016298">
    <property type="term" value="F:lipase activity"/>
    <property type="evidence" value="ECO:0000318"/>
    <property type="project" value="GO_Central"/>
</dbReference>
<dbReference type="InterPro" id="IPR002918">
    <property type="entry name" value="Lipase_EstA/Esterase_EstB"/>
</dbReference>
<evidence type="ECO:0000313" key="1">
    <source>
        <dbReference type="EnsemblMetazoa" id="PPA20833.1"/>
    </source>
</evidence>
<dbReference type="EnsemblMetazoa" id="PPA20833.1">
    <property type="protein sequence ID" value="PPA20833.1"/>
    <property type="gene ID" value="WBGene00110387"/>
</dbReference>
<proteinExistence type="predicted"/>
<accession>A0A8R1YHS1</accession>
<dbReference type="OrthoDB" id="5821855at2759"/>
<dbReference type="PANTHER" id="PTHR32015">
    <property type="entry name" value="FASTING INDUCED LIPASE"/>
    <property type="match status" value="1"/>
</dbReference>
<accession>A0A2A6D388</accession>
<name>A0A2A6D388_PRIPA</name>
<reference evidence="2" key="1">
    <citation type="journal article" date="2008" name="Nat. Genet.">
        <title>The Pristionchus pacificus genome provides a unique perspective on nematode lifestyle and parasitism.</title>
        <authorList>
            <person name="Dieterich C."/>
            <person name="Clifton S.W."/>
            <person name="Schuster L.N."/>
            <person name="Chinwalla A."/>
            <person name="Delehaunty K."/>
            <person name="Dinkelacker I."/>
            <person name="Fulton L."/>
            <person name="Fulton R."/>
            <person name="Godfrey J."/>
            <person name="Minx P."/>
            <person name="Mitreva M."/>
            <person name="Roeseler W."/>
            <person name="Tian H."/>
            <person name="Witte H."/>
            <person name="Yang S.P."/>
            <person name="Wilson R.K."/>
            <person name="Sommer R.J."/>
        </authorList>
    </citation>
    <scope>NUCLEOTIDE SEQUENCE [LARGE SCALE GENOMIC DNA]</scope>
    <source>
        <strain evidence="2">PS312</strain>
    </source>
</reference>
<dbReference type="SUPFAM" id="SSF53474">
    <property type="entry name" value="alpha/beta-Hydrolases"/>
    <property type="match status" value="1"/>
</dbReference>
<dbReference type="InterPro" id="IPR029058">
    <property type="entry name" value="AB_hydrolase_fold"/>
</dbReference>
<dbReference type="Proteomes" id="UP000005239">
    <property type="component" value="Unassembled WGS sequence"/>
</dbReference>
<organism evidence="1 2">
    <name type="scientific">Pristionchus pacificus</name>
    <name type="common">Parasitic nematode worm</name>
    <dbReference type="NCBI Taxonomy" id="54126"/>
    <lineage>
        <taxon>Eukaryota</taxon>
        <taxon>Metazoa</taxon>
        <taxon>Ecdysozoa</taxon>
        <taxon>Nematoda</taxon>
        <taxon>Chromadorea</taxon>
        <taxon>Rhabditida</taxon>
        <taxon>Rhabditina</taxon>
        <taxon>Diplogasteromorpha</taxon>
        <taxon>Diplogasteroidea</taxon>
        <taxon>Neodiplogasteridae</taxon>
        <taxon>Pristionchus</taxon>
    </lineage>
</organism>
<dbReference type="PANTHER" id="PTHR32015:SF1">
    <property type="entry name" value="LIPASE"/>
    <property type="match status" value="1"/>
</dbReference>
<evidence type="ECO:0000313" key="2">
    <source>
        <dbReference type="Proteomes" id="UP000005239"/>
    </source>
</evidence>
<keyword evidence="2" id="KW-1185">Reference proteome</keyword>
<reference evidence="1" key="2">
    <citation type="submission" date="2022-06" db="UniProtKB">
        <authorList>
            <consortium name="EnsemblMetazoa"/>
        </authorList>
    </citation>
    <scope>IDENTIFICATION</scope>
    <source>
        <strain evidence="1">PS312</strain>
    </source>
</reference>
<protein>
    <submittedName>
        <fullName evidence="1">Lipase</fullName>
    </submittedName>
</protein>
<dbReference type="Pfam" id="PF01674">
    <property type="entry name" value="Lipase_2"/>
    <property type="match status" value="1"/>
</dbReference>
<gene>
    <name evidence="1" type="primary">WBGene00110387</name>
</gene>
<dbReference type="AlphaFoldDB" id="A0A2A6D388"/>